<gene>
    <name evidence="1" type="ORF">Vretimale_4343</name>
</gene>
<proteinExistence type="predicted"/>
<accession>A0A8J4G2D2</accession>
<reference evidence="1" key="1">
    <citation type="journal article" date="2021" name="Proc. Natl. Acad. Sci. U.S.A.">
        <title>Three genomes in the algal genus Volvox reveal the fate of a haploid sex-determining region after a transition to homothallism.</title>
        <authorList>
            <person name="Yamamoto K."/>
            <person name="Hamaji T."/>
            <person name="Kawai-Toyooka H."/>
            <person name="Matsuzaki R."/>
            <person name="Takahashi F."/>
            <person name="Nishimura Y."/>
            <person name="Kawachi M."/>
            <person name="Noguchi H."/>
            <person name="Minakuchi Y."/>
            <person name="Umen J.G."/>
            <person name="Toyoda A."/>
            <person name="Nozaki H."/>
        </authorList>
    </citation>
    <scope>NUCLEOTIDE SEQUENCE</scope>
    <source>
        <strain evidence="1">NIES-3785</strain>
    </source>
</reference>
<dbReference type="Proteomes" id="UP000722791">
    <property type="component" value="Unassembled WGS sequence"/>
</dbReference>
<sequence length="108" mass="11140">DGKPLVAGKTLTCFTQAEEDKTGAAGSMPFQLEAKLKELGANVRCEDVNVENAVRDKFLVTGQNHNSTARVATLVLEALSVHPTAPAAPIVGYAAGAVAEATPHTVGI</sequence>
<dbReference type="EMBL" id="BNCQ01000006">
    <property type="protein sequence ID" value="GIL99096.1"/>
    <property type="molecule type" value="Genomic_DNA"/>
</dbReference>
<dbReference type="InterPro" id="IPR029062">
    <property type="entry name" value="Class_I_gatase-like"/>
</dbReference>
<evidence type="ECO:0000313" key="1">
    <source>
        <dbReference type="EMBL" id="GIL99096.1"/>
    </source>
</evidence>
<name>A0A8J4G2D2_9CHLO</name>
<feature type="non-terminal residue" evidence="1">
    <location>
        <position position="108"/>
    </location>
</feature>
<comment type="caution">
    <text evidence="1">The sequence shown here is derived from an EMBL/GenBank/DDBJ whole genome shotgun (WGS) entry which is preliminary data.</text>
</comment>
<dbReference type="AlphaFoldDB" id="A0A8J4G2D2"/>
<organism evidence="1 2">
    <name type="scientific">Volvox reticuliferus</name>
    <dbReference type="NCBI Taxonomy" id="1737510"/>
    <lineage>
        <taxon>Eukaryota</taxon>
        <taxon>Viridiplantae</taxon>
        <taxon>Chlorophyta</taxon>
        <taxon>core chlorophytes</taxon>
        <taxon>Chlorophyceae</taxon>
        <taxon>CS clade</taxon>
        <taxon>Chlamydomonadales</taxon>
        <taxon>Volvocaceae</taxon>
        <taxon>Volvox</taxon>
    </lineage>
</organism>
<dbReference type="SUPFAM" id="SSF52317">
    <property type="entry name" value="Class I glutamine amidotransferase-like"/>
    <property type="match status" value="1"/>
</dbReference>
<protein>
    <submittedName>
        <fullName evidence="1">Uncharacterized protein</fullName>
    </submittedName>
</protein>
<evidence type="ECO:0000313" key="2">
    <source>
        <dbReference type="Proteomes" id="UP000722791"/>
    </source>
</evidence>
<dbReference type="Gene3D" id="3.40.50.880">
    <property type="match status" value="1"/>
</dbReference>